<dbReference type="PROSITE" id="PS51447">
    <property type="entry name" value="FDX_ACB"/>
    <property type="match status" value="1"/>
</dbReference>
<feature type="domain" description="Aminoacyl-transfer RNA synthetases class-II family profile" evidence="13">
    <location>
        <begin position="146"/>
        <end position="343"/>
    </location>
</feature>
<evidence type="ECO:0000256" key="3">
    <source>
        <dbReference type="ARBA" id="ARBA00012814"/>
    </source>
</evidence>
<keyword evidence="8" id="KW-0809">Transit peptide</keyword>
<protein>
    <recommendedName>
        <fullName evidence="3">phenylalanine--tRNA ligase</fullName>
        <ecNumber evidence="3">6.1.1.20</ecNumber>
    </recommendedName>
    <alternativeName>
        <fullName evidence="11">Phenylalanyl-tRNA synthetase</fullName>
    </alternativeName>
</protein>
<evidence type="ECO:0000256" key="1">
    <source>
        <dbReference type="ARBA" id="ARBA00004305"/>
    </source>
</evidence>
<keyword evidence="16" id="KW-1185">Reference proteome</keyword>
<sequence length="459" mass="52133">MAAVVSPLVRARTASRWAVLGRRFQSSGPPAYVINGQSYPRDVHSNTPPAILAKTNRNLHLLPAHPLSILRQIIQEHFAAYTPLTPRSPAVSVWQNFDELGFPPDHPGRSPSDSYYLNKHSMLRTHTSAHEVESYRQGLDRWLLSADVYRRDEIDASHYPVFHQMEGTHVWPRSELHTLPALNAQLEASLAACPILIEDNTRISPSNPYQPTHDPVHAAEITKHLKHSLNSLIFRLFGHITKTSQGEPLRVRWIEAYFPFTTPSYEVEVWWGGEWLELLGCGVVMQKTLDEAGVPDKAGWAFGLGLERLSMVLFSIPDIRLFWTTDQRFHSQFSQGQITTFKPYSRYPECYKDMSFWLPVGSIASAGEVDSAGGASAAGGKGRVFHENDYYEIVREVAGDLVETVSLIDEFTHPKTNRQSRCYRLNYRHMDRSLSNEEVNALQEEVQKRVVEEMGIEMR</sequence>
<dbReference type="PANTHER" id="PTHR11538:SF41">
    <property type="entry name" value="PHENYLALANINE--TRNA LIGASE, MITOCHONDRIAL"/>
    <property type="match status" value="1"/>
</dbReference>
<dbReference type="SUPFAM" id="SSF55681">
    <property type="entry name" value="Class II aaRS and biotin synthetases"/>
    <property type="match status" value="1"/>
</dbReference>
<evidence type="ECO:0000313" key="15">
    <source>
        <dbReference type="EMBL" id="KAL0252315.1"/>
    </source>
</evidence>
<evidence type="ECO:0000256" key="7">
    <source>
        <dbReference type="ARBA" id="ARBA00022917"/>
    </source>
</evidence>
<keyword evidence="5" id="KW-0547">Nucleotide-binding</keyword>
<dbReference type="SUPFAM" id="SSF54991">
    <property type="entry name" value="Anticodon-binding domain of PheRS"/>
    <property type="match status" value="1"/>
</dbReference>
<evidence type="ECO:0000256" key="6">
    <source>
        <dbReference type="ARBA" id="ARBA00022840"/>
    </source>
</evidence>
<gene>
    <name evidence="15" type="ORF">I308_101704</name>
</gene>
<dbReference type="InterPro" id="IPR004530">
    <property type="entry name" value="Phe-tRNA-synth_IIc_mito"/>
</dbReference>
<evidence type="ECO:0000256" key="11">
    <source>
        <dbReference type="ARBA" id="ARBA00031194"/>
    </source>
</evidence>
<name>A0ABR3BWQ9_9TREE</name>
<evidence type="ECO:0000256" key="5">
    <source>
        <dbReference type="ARBA" id="ARBA00022741"/>
    </source>
</evidence>
<dbReference type="Gene3D" id="3.30.70.380">
    <property type="entry name" value="Ferrodoxin-fold anticodon-binding domain"/>
    <property type="match status" value="1"/>
</dbReference>
<dbReference type="NCBIfam" id="TIGR00469">
    <property type="entry name" value="pheS_mito"/>
    <property type="match status" value="1"/>
</dbReference>
<dbReference type="Gene3D" id="3.30.930.10">
    <property type="entry name" value="Bira Bifunctional Protein, Domain 2"/>
    <property type="match status" value="1"/>
</dbReference>
<evidence type="ECO:0000259" key="13">
    <source>
        <dbReference type="PROSITE" id="PS50862"/>
    </source>
</evidence>
<dbReference type="PANTHER" id="PTHR11538">
    <property type="entry name" value="PHENYLALANYL-TRNA SYNTHETASE"/>
    <property type="match status" value="1"/>
</dbReference>
<comment type="subcellular location">
    <subcellularLocation>
        <location evidence="1">Mitochondrion matrix</location>
    </subcellularLocation>
</comment>
<feature type="domain" description="FDX-ACB" evidence="14">
    <location>
        <begin position="345"/>
        <end position="459"/>
    </location>
</feature>
<keyword evidence="10" id="KW-0030">Aminoacyl-tRNA synthetase</keyword>
<evidence type="ECO:0000313" key="16">
    <source>
        <dbReference type="Proteomes" id="UP000054399"/>
    </source>
</evidence>
<dbReference type="RefSeq" id="XP_066615035.1">
    <property type="nucleotide sequence ID" value="XM_066756258.1"/>
</dbReference>
<evidence type="ECO:0000256" key="8">
    <source>
        <dbReference type="ARBA" id="ARBA00022946"/>
    </source>
</evidence>
<proteinExistence type="inferred from homology"/>
<dbReference type="InterPro" id="IPR002319">
    <property type="entry name" value="Phenylalanyl-tRNA_Synthase"/>
</dbReference>
<accession>A0ABR3BWQ9</accession>
<dbReference type="Pfam" id="PF03147">
    <property type="entry name" value="FDX-ACB"/>
    <property type="match status" value="1"/>
</dbReference>
<keyword evidence="4 15" id="KW-0436">Ligase</keyword>
<evidence type="ECO:0000256" key="2">
    <source>
        <dbReference type="ARBA" id="ARBA00008226"/>
    </source>
</evidence>
<evidence type="ECO:0000256" key="12">
    <source>
        <dbReference type="ARBA" id="ARBA00049255"/>
    </source>
</evidence>
<keyword evidence="9" id="KW-0496">Mitochondrion</keyword>
<evidence type="ECO:0000256" key="4">
    <source>
        <dbReference type="ARBA" id="ARBA00022598"/>
    </source>
</evidence>
<dbReference type="GO" id="GO:0016874">
    <property type="term" value="F:ligase activity"/>
    <property type="evidence" value="ECO:0007669"/>
    <property type="project" value="UniProtKB-KW"/>
</dbReference>
<dbReference type="Proteomes" id="UP000054399">
    <property type="component" value="Unassembled WGS sequence"/>
</dbReference>
<dbReference type="InterPro" id="IPR045864">
    <property type="entry name" value="aa-tRNA-synth_II/BPL/LPL"/>
</dbReference>
<keyword evidence="7" id="KW-0648">Protein biosynthesis</keyword>
<dbReference type="InterPro" id="IPR006195">
    <property type="entry name" value="aa-tRNA-synth_II"/>
</dbReference>
<evidence type="ECO:0000256" key="10">
    <source>
        <dbReference type="ARBA" id="ARBA00023146"/>
    </source>
</evidence>
<evidence type="ECO:0000259" key="14">
    <source>
        <dbReference type="PROSITE" id="PS51447"/>
    </source>
</evidence>
<keyword evidence="6" id="KW-0067">ATP-binding</keyword>
<comment type="similarity">
    <text evidence="2">Belongs to the class-II aminoacyl-tRNA synthetase family.</text>
</comment>
<dbReference type="GeneID" id="91988562"/>
<dbReference type="InterPro" id="IPR036690">
    <property type="entry name" value="Fdx_antiC-bd_sf"/>
</dbReference>
<comment type="catalytic activity">
    <reaction evidence="12">
        <text>tRNA(Phe) + L-phenylalanine + ATP = L-phenylalanyl-tRNA(Phe) + AMP + diphosphate + H(+)</text>
        <dbReference type="Rhea" id="RHEA:19413"/>
        <dbReference type="Rhea" id="RHEA-COMP:9668"/>
        <dbReference type="Rhea" id="RHEA-COMP:9699"/>
        <dbReference type="ChEBI" id="CHEBI:15378"/>
        <dbReference type="ChEBI" id="CHEBI:30616"/>
        <dbReference type="ChEBI" id="CHEBI:33019"/>
        <dbReference type="ChEBI" id="CHEBI:58095"/>
        <dbReference type="ChEBI" id="CHEBI:78442"/>
        <dbReference type="ChEBI" id="CHEBI:78531"/>
        <dbReference type="ChEBI" id="CHEBI:456215"/>
        <dbReference type="EC" id="6.1.1.20"/>
    </reaction>
</comment>
<reference evidence="16" key="1">
    <citation type="submission" date="2015-01" db="EMBL/GenBank/DDBJ databases">
        <title>The Genome Sequence of Cryptococcus gattii MMRL2647.</title>
        <authorList>
            <consortium name="The Broad Institute Genomics Platform"/>
            <person name="Cuomo C."/>
            <person name="Litvintseva A."/>
            <person name="Chen Y."/>
            <person name="Heitman J."/>
            <person name="Sun S."/>
            <person name="Springer D."/>
            <person name="Dromer F."/>
            <person name="Young S."/>
            <person name="Zeng Q."/>
            <person name="Gargeya S."/>
            <person name="Abouelleil A."/>
            <person name="Alvarado L."/>
            <person name="Chapman S.B."/>
            <person name="Gainer-Dewar J."/>
            <person name="Goldberg J."/>
            <person name="Griggs A."/>
            <person name="Gujja S."/>
            <person name="Hansen M."/>
            <person name="Howarth C."/>
            <person name="Imamovic A."/>
            <person name="Larimer J."/>
            <person name="Murphy C."/>
            <person name="Naylor J."/>
            <person name="Pearson M."/>
            <person name="Priest M."/>
            <person name="Roberts A."/>
            <person name="Saif S."/>
            <person name="Shea T."/>
            <person name="Sykes S."/>
            <person name="Wortman J."/>
            <person name="Nusbaum C."/>
            <person name="Birren B."/>
        </authorList>
    </citation>
    <scope>NUCLEOTIDE SEQUENCE [LARGE SCALE GENOMIC DNA]</scope>
    <source>
        <strain evidence="16">IND107</strain>
    </source>
</reference>
<organism evidence="15 16">
    <name type="scientific">Cryptococcus tetragattii IND107</name>
    <dbReference type="NCBI Taxonomy" id="1296105"/>
    <lineage>
        <taxon>Eukaryota</taxon>
        <taxon>Fungi</taxon>
        <taxon>Dikarya</taxon>
        <taxon>Basidiomycota</taxon>
        <taxon>Agaricomycotina</taxon>
        <taxon>Tremellomycetes</taxon>
        <taxon>Tremellales</taxon>
        <taxon>Cryptococcaceae</taxon>
        <taxon>Cryptococcus</taxon>
        <taxon>Cryptococcus gattii species complex</taxon>
    </lineage>
</organism>
<reference evidence="15 16" key="2">
    <citation type="submission" date="2024-01" db="EMBL/GenBank/DDBJ databases">
        <title>Comparative genomics of Cryptococcus and Kwoniella reveals pathogenesis evolution and contrasting modes of karyotype evolution via chromosome fusion or intercentromeric recombination.</title>
        <authorList>
            <person name="Coelho M.A."/>
            <person name="David-Palma M."/>
            <person name="Shea T."/>
            <person name="Bowers K."/>
            <person name="Mcginley-Smith S."/>
            <person name="Mohammad A.W."/>
            <person name="Gnirke A."/>
            <person name="Yurkov A.M."/>
            <person name="Nowrousian M."/>
            <person name="Sun S."/>
            <person name="Cuomo C.A."/>
            <person name="Heitman J."/>
        </authorList>
    </citation>
    <scope>NUCLEOTIDE SEQUENCE [LARGE SCALE GENOMIC DNA]</scope>
    <source>
        <strain evidence="15 16">IND107</strain>
    </source>
</reference>
<evidence type="ECO:0000256" key="9">
    <source>
        <dbReference type="ARBA" id="ARBA00023128"/>
    </source>
</evidence>
<dbReference type="EC" id="6.1.1.20" evidence="3"/>
<dbReference type="Pfam" id="PF01409">
    <property type="entry name" value="tRNA-synt_2d"/>
    <property type="match status" value="2"/>
</dbReference>
<dbReference type="PROSITE" id="PS50862">
    <property type="entry name" value="AA_TRNA_LIGASE_II"/>
    <property type="match status" value="1"/>
</dbReference>
<dbReference type="InterPro" id="IPR005121">
    <property type="entry name" value="Fdx_antiC-bd"/>
</dbReference>
<dbReference type="EMBL" id="ATAM02000003">
    <property type="protein sequence ID" value="KAL0252315.1"/>
    <property type="molecule type" value="Genomic_DNA"/>
</dbReference>
<comment type="caution">
    <text evidence="15">The sequence shown here is derived from an EMBL/GenBank/DDBJ whole genome shotgun (WGS) entry which is preliminary data.</text>
</comment>
<dbReference type="SMART" id="SM00896">
    <property type="entry name" value="FDX-ACB"/>
    <property type="match status" value="1"/>
</dbReference>